<dbReference type="Proteomes" id="UP000664914">
    <property type="component" value="Chromosome"/>
</dbReference>
<organism evidence="1 2">
    <name type="scientific">Rhizorhabdus wittichii</name>
    <dbReference type="NCBI Taxonomy" id="160791"/>
    <lineage>
        <taxon>Bacteria</taxon>
        <taxon>Pseudomonadati</taxon>
        <taxon>Pseudomonadota</taxon>
        <taxon>Alphaproteobacteria</taxon>
        <taxon>Sphingomonadales</taxon>
        <taxon>Sphingomonadaceae</taxon>
        <taxon>Rhizorhabdus</taxon>
    </lineage>
</organism>
<evidence type="ECO:0000313" key="2">
    <source>
        <dbReference type="Proteomes" id="UP000664914"/>
    </source>
</evidence>
<dbReference type="EMBL" id="CP059319">
    <property type="protein sequence ID" value="QTH21587.1"/>
    <property type="molecule type" value="Genomic_DNA"/>
</dbReference>
<dbReference type="Pfam" id="PF11149">
    <property type="entry name" value="DUF2924"/>
    <property type="match status" value="1"/>
</dbReference>
<evidence type="ECO:0000313" key="1">
    <source>
        <dbReference type="EMBL" id="QTH21587.1"/>
    </source>
</evidence>
<protein>
    <submittedName>
        <fullName evidence="1">DUF2924 domain-containing protein</fullName>
    </submittedName>
</protein>
<sequence>MARHDDKLAALATMSPAQLRGEWLQLFGAAAPPVGHKLLALAIAHRVQEKAKGSLSAKLTREIETMVRQLGKGEEIKASVSVTLRPGTQLVREWRGATHRVMILDDAYLYRDERYGSLSEIARKITGAHWSGPRFFGLTKNGAAA</sequence>
<reference evidence="1" key="2">
    <citation type="submission" date="2021-04" db="EMBL/GenBank/DDBJ databases">
        <title>Isolation and genomic analysis of the ibuprofen-degrading bacterium Sphingomonas strain MPO218.</title>
        <authorList>
            <person name="Aulestia M."/>
            <person name="Flores A."/>
            <person name="Mangas E.L."/>
            <person name="Perez-Pulido A.J."/>
            <person name="Santero E."/>
            <person name="Camacho E.M."/>
        </authorList>
    </citation>
    <scope>NUCLEOTIDE SEQUENCE</scope>
    <source>
        <strain evidence="1">MPO218</strain>
    </source>
</reference>
<name>A0A975D286_9SPHN</name>
<proteinExistence type="predicted"/>
<gene>
    <name evidence="1" type="ORF">HRJ34_25300</name>
</gene>
<accession>A0A975D286</accession>
<reference evidence="1" key="1">
    <citation type="submission" date="2020-07" db="EMBL/GenBank/DDBJ databases">
        <authorList>
            <person name="Camacho E."/>
        </authorList>
    </citation>
    <scope>NUCLEOTIDE SEQUENCE</scope>
    <source>
        <strain evidence="1">MPO218</strain>
    </source>
</reference>
<dbReference type="AlphaFoldDB" id="A0A975D286"/>
<dbReference type="InterPro" id="IPR021322">
    <property type="entry name" value="DUF2924"/>
</dbReference>
<dbReference type="RefSeq" id="WP_208632803.1">
    <property type="nucleotide sequence ID" value="NZ_CP059319.1"/>
</dbReference>